<dbReference type="InterPro" id="IPR013783">
    <property type="entry name" value="Ig-like_fold"/>
</dbReference>
<dbReference type="PANTHER" id="PTHR32178">
    <property type="entry name" value="FAM187"/>
    <property type="match status" value="1"/>
</dbReference>
<evidence type="ECO:0000313" key="11">
    <source>
        <dbReference type="Proteomes" id="UP000814243"/>
    </source>
</evidence>
<dbReference type="InterPro" id="IPR003599">
    <property type="entry name" value="Ig_sub"/>
</dbReference>
<organism evidence="10 11">
    <name type="scientific">Spodoptera exigua</name>
    <name type="common">Beet armyworm</name>
    <name type="synonym">Noctua fulgens</name>
    <dbReference type="NCBI Taxonomy" id="7107"/>
    <lineage>
        <taxon>Eukaryota</taxon>
        <taxon>Metazoa</taxon>
        <taxon>Ecdysozoa</taxon>
        <taxon>Arthropoda</taxon>
        <taxon>Hexapoda</taxon>
        <taxon>Insecta</taxon>
        <taxon>Pterygota</taxon>
        <taxon>Neoptera</taxon>
        <taxon>Endopterygota</taxon>
        <taxon>Lepidoptera</taxon>
        <taxon>Glossata</taxon>
        <taxon>Ditrysia</taxon>
        <taxon>Noctuoidea</taxon>
        <taxon>Noctuidae</taxon>
        <taxon>Amphipyrinae</taxon>
        <taxon>Spodoptera</taxon>
    </lineage>
</organism>
<name>A0A922MSB9_SPOEX</name>
<evidence type="ECO:0000259" key="9">
    <source>
        <dbReference type="PROSITE" id="PS50835"/>
    </source>
</evidence>
<evidence type="ECO:0000256" key="2">
    <source>
        <dbReference type="ARBA" id="ARBA00008727"/>
    </source>
</evidence>
<gene>
    <name evidence="10" type="ORF">HF086_011674</name>
</gene>
<dbReference type="GO" id="GO:0016020">
    <property type="term" value="C:membrane"/>
    <property type="evidence" value="ECO:0007669"/>
    <property type="project" value="UniProtKB-SubCell"/>
</dbReference>
<dbReference type="InterPro" id="IPR003598">
    <property type="entry name" value="Ig_sub2"/>
</dbReference>
<comment type="caution">
    <text evidence="10">The sequence shown here is derived from an EMBL/GenBank/DDBJ whole genome shotgun (WGS) entry which is preliminary data.</text>
</comment>
<dbReference type="PROSITE" id="PS50835">
    <property type="entry name" value="IG_LIKE"/>
    <property type="match status" value="1"/>
</dbReference>
<feature type="domain" description="Ig-like" evidence="9">
    <location>
        <begin position="258"/>
        <end position="374"/>
    </location>
</feature>
<feature type="chain" id="PRO_5036769129" description="Ig-like domain-containing protein" evidence="8">
    <location>
        <begin position="23"/>
        <end position="381"/>
    </location>
</feature>
<evidence type="ECO:0000256" key="4">
    <source>
        <dbReference type="ARBA" id="ARBA00022729"/>
    </source>
</evidence>
<keyword evidence="7" id="KW-0325">Glycoprotein</keyword>
<keyword evidence="3" id="KW-0812">Transmembrane</keyword>
<proteinExistence type="inferred from homology"/>
<evidence type="ECO:0000256" key="5">
    <source>
        <dbReference type="ARBA" id="ARBA00022989"/>
    </source>
</evidence>
<keyword evidence="4 8" id="KW-0732">Signal</keyword>
<dbReference type="Gene3D" id="2.60.40.10">
    <property type="entry name" value="Immunoglobulins"/>
    <property type="match status" value="2"/>
</dbReference>
<keyword evidence="6" id="KW-0472">Membrane</keyword>
<dbReference type="SMART" id="SM00409">
    <property type="entry name" value="IG"/>
    <property type="match status" value="2"/>
</dbReference>
<comment type="subcellular location">
    <subcellularLocation>
        <location evidence="1">Membrane</location>
        <topology evidence="1">Single-pass type I membrane protein</topology>
    </subcellularLocation>
</comment>
<accession>A0A922MSB9</accession>
<dbReference type="InterPro" id="IPR007110">
    <property type="entry name" value="Ig-like_dom"/>
</dbReference>
<dbReference type="PANTHER" id="PTHR32178:SF6">
    <property type="entry name" value="IG-LIKE DOMAIN-CONTAINING PROTEIN"/>
    <property type="match status" value="1"/>
</dbReference>
<dbReference type="InterPro" id="IPR036179">
    <property type="entry name" value="Ig-like_dom_sf"/>
</dbReference>
<dbReference type="CDD" id="cd00096">
    <property type="entry name" value="Ig"/>
    <property type="match status" value="1"/>
</dbReference>
<protein>
    <recommendedName>
        <fullName evidence="9">Ig-like domain-containing protein</fullName>
    </recommendedName>
</protein>
<feature type="signal peptide" evidence="8">
    <location>
        <begin position="1"/>
        <end position="22"/>
    </location>
</feature>
<feature type="non-terminal residue" evidence="10">
    <location>
        <position position="1"/>
    </location>
</feature>
<evidence type="ECO:0000256" key="8">
    <source>
        <dbReference type="SAM" id="SignalP"/>
    </source>
</evidence>
<evidence type="ECO:0000256" key="3">
    <source>
        <dbReference type="ARBA" id="ARBA00022692"/>
    </source>
</evidence>
<evidence type="ECO:0000256" key="1">
    <source>
        <dbReference type="ARBA" id="ARBA00004479"/>
    </source>
</evidence>
<evidence type="ECO:0000313" key="10">
    <source>
        <dbReference type="EMBL" id="KAH9641924.1"/>
    </source>
</evidence>
<comment type="similarity">
    <text evidence="2">Belongs to the FAM187 family.</text>
</comment>
<dbReference type="Pfam" id="PF13927">
    <property type="entry name" value="Ig_3"/>
    <property type="match status" value="1"/>
</dbReference>
<sequence length="381" mass="44675">MMIYKPIFKIIALCNIILNSSAANNSYFEVTACYNNTLARTTNKPRVVDVFIGSVVHLWCHFCNENYNPKWWFYKSRGEENQKELLKEILMRDLSDKVFITPTHILHIYDFNLNNSGIYTCIINVDVAPKIGTSSQWQEYRKTYLYPINKKFKESKEEPFRSIRNVFNKTFNLTTVWDNWGECKEIDHQKGVRKRLGRCRLQPNEIRKNYDYNFGIKQIETNVKNAKSILSDGFDIACRSIELNKTAPKLSEIIRNIPEFEEEQACNFTKRTAKHKVSKSKHKNKTMKQVEENGHVTLTCTEASPNSELKWFKDTKLLNSLFRNKKCKNEEESHITVDTNNSLHILHITKKEEGNYSCQTDDKKVQEFEIKVVSKSKLLNQ</sequence>
<evidence type="ECO:0000256" key="6">
    <source>
        <dbReference type="ARBA" id="ARBA00023136"/>
    </source>
</evidence>
<dbReference type="AlphaFoldDB" id="A0A922MSB9"/>
<dbReference type="EMBL" id="JACEFF010000210">
    <property type="protein sequence ID" value="KAH9641924.1"/>
    <property type="molecule type" value="Genomic_DNA"/>
</dbReference>
<reference evidence="10" key="1">
    <citation type="journal article" date="2021" name="G3 (Bethesda)">
        <title>Genome and transcriptome analysis of the beet armyworm Spodoptera exigua reveals targets for pest control. .</title>
        <authorList>
            <person name="Simon S."/>
            <person name="Breeschoten T."/>
            <person name="Jansen H.J."/>
            <person name="Dirks R.P."/>
            <person name="Schranz M.E."/>
            <person name="Ros V.I.D."/>
        </authorList>
    </citation>
    <scope>NUCLEOTIDE SEQUENCE</scope>
    <source>
        <strain evidence="10">TB_SE_WUR_2020</strain>
    </source>
</reference>
<dbReference type="SUPFAM" id="SSF48726">
    <property type="entry name" value="Immunoglobulin"/>
    <property type="match status" value="2"/>
</dbReference>
<dbReference type="Proteomes" id="UP000814243">
    <property type="component" value="Unassembled WGS sequence"/>
</dbReference>
<keyword evidence="5" id="KW-1133">Transmembrane helix</keyword>
<dbReference type="SMART" id="SM00408">
    <property type="entry name" value="IGc2"/>
    <property type="match status" value="1"/>
</dbReference>
<dbReference type="InterPro" id="IPR039311">
    <property type="entry name" value="FAM187A/B"/>
</dbReference>
<evidence type="ECO:0000256" key="7">
    <source>
        <dbReference type="ARBA" id="ARBA00023180"/>
    </source>
</evidence>